<evidence type="ECO:0000256" key="6">
    <source>
        <dbReference type="SAM" id="Coils"/>
    </source>
</evidence>
<evidence type="ECO:0000313" key="10">
    <source>
        <dbReference type="EnsemblMetazoa" id="AMAM011491-PA"/>
    </source>
</evidence>
<evidence type="ECO:0000256" key="4">
    <source>
        <dbReference type="ARBA" id="ARBA00047899"/>
    </source>
</evidence>
<organism evidence="10 11">
    <name type="scientific">Anopheles maculatus</name>
    <dbReference type="NCBI Taxonomy" id="74869"/>
    <lineage>
        <taxon>Eukaryota</taxon>
        <taxon>Metazoa</taxon>
        <taxon>Ecdysozoa</taxon>
        <taxon>Arthropoda</taxon>
        <taxon>Hexapoda</taxon>
        <taxon>Insecta</taxon>
        <taxon>Pterygota</taxon>
        <taxon>Neoptera</taxon>
        <taxon>Endopterygota</taxon>
        <taxon>Diptera</taxon>
        <taxon>Nematocera</taxon>
        <taxon>Culicoidea</taxon>
        <taxon>Culicidae</taxon>
        <taxon>Anophelinae</taxon>
        <taxon>Anopheles</taxon>
        <taxon>Anopheles maculatus group</taxon>
    </lineage>
</organism>
<feature type="domain" description="Phorbol-ester/DAG-type" evidence="8">
    <location>
        <begin position="129"/>
        <end position="185"/>
    </location>
</feature>
<dbReference type="GO" id="GO:0000281">
    <property type="term" value="P:mitotic cytokinesis"/>
    <property type="evidence" value="ECO:0007669"/>
    <property type="project" value="TreeGrafter"/>
</dbReference>
<dbReference type="PROSITE" id="PS50081">
    <property type="entry name" value="ZF_DAG_PE_2"/>
    <property type="match status" value="1"/>
</dbReference>
<reference evidence="11" key="1">
    <citation type="submission" date="2013-09" db="EMBL/GenBank/DDBJ databases">
        <title>The Genome Sequence of Anopheles maculatus species B.</title>
        <authorList>
            <consortium name="The Broad Institute Genomics Platform"/>
            <person name="Neafsey D.E."/>
            <person name="Besansky N."/>
            <person name="Howell P."/>
            <person name="Walton C."/>
            <person name="Young S.K."/>
            <person name="Zeng Q."/>
            <person name="Gargeya S."/>
            <person name="Fitzgerald M."/>
            <person name="Haas B."/>
            <person name="Abouelleil A."/>
            <person name="Allen A.W."/>
            <person name="Alvarado L."/>
            <person name="Arachchi H.M."/>
            <person name="Berlin A.M."/>
            <person name="Chapman S.B."/>
            <person name="Gainer-Dewar J."/>
            <person name="Goldberg J."/>
            <person name="Griggs A."/>
            <person name="Gujja S."/>
            <person name="Hansen M."/>
            <person name="Howarth C."/>
            <person name="Imamovic A."/>
            <person name="Ireland A."/>
            <person name="Larimer J."/>
            <person name="McCowan C."/>
            <person name="Murphy C."/>
            <person name="Pearson M."/>
            <person name="Poon T.W."/>
            <person name="Priest M."/>
            <person name="Roberts A."/>
            <person name="Saif S."/>
            <person name="Shea T."/>
            <person name="Sisk P."/>
            <person name="Sykes S."/>
            <person name="Wortman J."/>
            <person name="Nusbaum C."/>
            <person name="Birren B."/>
        </authorList>
    </citation>
    <scope>NUCLEOTIDE SEQUENCE [LARGE SCALE GENOMIC DNA]</scope>
    <source>
        <strain evidence="11">maculatus3</strain>
    </source>
</reference>
<feature type="domain" description="CNH" evidence="9">
    <location>
        <begin position="262"/>
        <end position="555"/>
    </location>
</feature>
<dbReference type="Pfam" id="PF00780">
    <property type="entry name" value="CNH"/>
    <property type="match status" value="1"/>
</dbReference>
<dbReference type="InterPro" id="IPR050839">
    <property type="entry name" value="Rho-assoc_Ser/Thr_Kinase"/>
</dbReference>
<keyword evidence="6" id="KW-0175">Coiled coil</keyword>
<dbReference type="GO" id="GO:0015629">
    <property type="term" value="C:actin cytoskeleton"/>
    <property type="evidence" value="ECO:0007669"/>
    <property type="project" value="TreeGrafter"/>
</dbReference>
<keyword evidence="1" id="KW-0597">Phosphoprotein</keyword>
<dbReference type="InterPro" id="IPR001180">
    <property type="entry name" value="CNH_dom"/>
</dbReference>
<name>A0A182SQP1_9DIPT</name>
<comment type="catalytic activity">
    <reaction evidence="5">
        <text>L-seryl-[protein] + ATP = O-phospho-L-seryl-[protein] + ADP + H(+)</text>
        <dbReference type="Rhea" id="RHEA:17989"/>
        <dbReference type="Rhea" id="RHEA-COMP:9863"/>
        <dbReference type="Rhea" id="RHEA-COMP:11604"/>
        <dbReference type="ChEBI" id="CHEBI:15378"/>
        <dbReference type="ChEBI" id="CHEBI:29999"/>
        <dbReference type="ChEBI" id="CHEBI:30616"/>
        <dbReference type="ChEBI" id="CHEBI:83421"/>
        <dbReference type="ChEBI" id="CHEBI:456216"/>
        <dbReference type="EC" id="2.7.11.1"/>
    </reaction>
</comment>
<dbReference type="SUPFAM" id="SSF57889">
    <property type="entry name" value="Cysteine-rich domain"/>
    <property type="match status" value="1"/>
</dbReference>
<dbReference type="PANTHER" id="PTHR22988:SF71">
    <property type="entry name" value="CITRON RHO-INTERACTING KINASE"/>
    <property type="match status" value="1"/>
</dbReference>
<dbReference type="InterPro" id="IPR046349">
    <property type="entry name" value="C1-like_sf"/>
</dbReference>
<feature type="compositionally biased region" description="Polar residues" evidence="7">
    <location>
        <begin position="12"/>
        <end position="24"/>
    </location>
</feature>
<evidence type="ECO:0000256" key="7">
    <source>
        <dbReference type="SAM" id="MobiDB-lite"/>
    </source>
</evidence>
<accession>A0A182SQP1</accession>
<dbReference type="GO" id="GO:0004674">
    <property type="term" value="F:protein serine/threonine kinase activity"/>
    <property type="evidence" value="ECO:0007669"/>
    <property type="project" value="UniProtKB-EC"/>
</dbReference>
<dbReference type="SMART" id="SM00036">
    <property type="entry name" value="CNH"/>
    <property type="match status" value="1"/>
</dbReference>
<sequence length="624" mass="69285">CERKENIVPNGSGANNVPVESSTSYRKLQDELQKERARTNQLKEQLLRAKTDLVAAAKCNTLQKKQQKDDENLEVERSCRTDDHRTSTAMATTTGRTKKDSQTTEQQATSRRSAPAVSEKRNVVASGNAHTFEMTIESSSSATKHPAILCAVCDRHILAGHPYWKCTECVITVHRKCRSLVTGGCGEKRKSGCIDTGKANESLDDFAEELGTGVDEETDVESVVGHAGRKSPAFSMTSAEEKAEEDHYVGDLLFKTKRLEPKLYVNDIYEVSEKAVLLGCDTGLYSYHMDTGEVVHIRGISNVRSFAVSHAIPKAILIGSDGEYLYQCDLRHLQSRAHASACLQPKLESFVLDLSIANRTHSEPWHIVRMMEDIPAGGKLSDAIAIAATSSRIVILKFDGQAGRFKPVRGLDTILPVSTVLFTKDTAIVGSDKFFEIDLRTYAAEEFLDMSDKTLNEPRNCAPLAAFRINSQEYLLCYREVGIFVDDSGWRSRPDNLNWLQDPVEFYYRESCLFVAHADCVQVMYISKSYTKDLACRQDHAEDERRAFISLRESPRLLAPLQFARTSIYVACECGPEREQEIVLLDGLKALRTVGFSRSLETLSSLATGVGQSQNSLSTLGHGV</sequence>
<feature type="coiled-coil region" evidence="6">
    <location>
        <begin position="25"/>
        <end position="52"/>
    </location>
</feature>
<feature type="compositionally biased region" description="Polar residues" evidence="7">
    <location>
        <begin position="103"/>
        <end position="112"/>
    </location>
</feature>
<feature type="region of interest" description="Disordered" evidence="7">
    <location>
        <begin position="63"/>
        <end position="122"/>
    </location>
</feature>
<evidence type="ECO:0008006" key="12">
    <source>
        <dbReference type="Google" id="ProtNLM"/>
    </source>
</evidence>
<proteinExistence type="predicted"/>
<feature type="region of interest" description="Disordered" evidence="7">
    <location>
        <begin position="1"/>
        <end position="24"/>
    </location>
</feature>
<dbReference type="AlphaFoldDB" id="A0A182SQP1"/>
<evidence type="ECO:0000256" key="5">
    <source>
        <dbReference type="ARBA" id="ARBA00048679"/>
    </source>
</evidence>
<dbReference type="GO" id="GO:0046872">
    <property type="term" value="F:metal ion binding"/>
    <property type="evidence" value="ECO:0007669"/>
    <property type="project" value="UniProtKB-KW"/>
</dbReference>
<evidence type="ECO:0000313" key="11">
    <source>
        <dbReference type="Proteomes" id="UP000075901"/>
    </source>
</evidence>
<reference evidence="10" key="2">
    <citation type="submission" date="2020-05" db="UniProtKB">
        <authorList>
            <consortium name="EnsemblMetazoa"/>
        </authorList>
    </citation>
    <scope>IDENTIFICATION</scope>
    <source>
        <strain evidence="10">maculatus3</strain>
    </source>
</reference>
<keyword evidence="3" id="KW-0862">Zinc</keyword>
<evidence type="ECO:0000256" key="2">
    <source>
        <dbReference type="ARBA" id="ARBA00022723"/>
    </source>
</evidence>
<dbReference type="GO" id="GO:0005737">
    <property type="term" value="C:cytoplasm"/>
    <property type="evidence" value="ECO:0007669"/>
    <property type="project" value="TreeGrafter"/>
</dbReference>
<dbReference type="CDD" id="cd00029">
    <property type="entry name" value="C1"/>
    <property type="match status" value="1"/>
</dbReference>
<dbReference type="PANTHER" id="PTHR22988">
    <property type="entry name" value="MYOTONIC DYSTROPHY S/T KINASE-RELATED"/>
    <property type="match status" value="1"/>
</dbReference>
<evidence type="ECO:0000256" key="3">
    <source>
        <dbReference type="ARBA" id="ARBA00022833"/>
    </source>
</evidence>
<comment type="catalytic activity">
    <reaction evidence="4">
        <text>L-threonyl-[protein] + ATP = O-phospho-L-threonyl-[protein] + ADP + H(+)</text>
        <dbReference type="Rhea" id="RHEA:46608"/>
        <dbReference type="Rhea" id="RHEA-COMP:11060"/>
        <dbReference type="Rhea" id="RHEA-COMP:11605"/>
        <dbReference type="ChEBI" id="CHEBI:15378"/>
        <dbReference type="ChEBI" id="CHEBI:30013"/>
        <dbReference type="ChEBI" id="CHEBI:30616"/>
        <dbReference type="ChEBI" id="CHEBI:61977"/>
        <dbReference type="ChEBI" id="CHEBI:456216"/>
        <dbReference type="EC" id="2.7.11.1"/>
    </reaction>
</comment>
<dbReference type="EnsemblMetazoa" id="AMAM011491-RA">
    <property type="protein sequence ID" value="AMAM011491-PA"/>
    <property type="gene ID" value="AMAM011491"/>
</dbReference>
<feature type="compositionally biased region" description="Basic and acidic residues" evidence="7">
    <location>
        <begin position="66"/>
        <end position="86"/>
    </location>
</feature>
<keyword evidence="11" id="KW-1185">Reference proteome</keyword>
<dbReference type="Gene3D" id="3.30.60.20">
    <property type="match status" value="1"/>
</dbReference>
<evidence type="ECO:0000259" key="9">
    <source>
        <dbReference type="PROSITE" id="PS50219"/>
    </source>
</evidence>
<protein>
    <recommendedName>
        <fullName evidence="12">Phorbol-ester/DAG-type domain-containing protein</fullName>
    </recommendedName>
</protein>
<dbReference type="InterPro" id="IPR002219">
    <property type="entry name" value="PKC_DAG/PE"/>
</dbReference>
<dbReference type="VEuPathDB" id="VectorBase:AMAM011491"/>
<dbReference type="Proteomes" id="UP000075901">
    <property type="component" value="Unassembled WGS sequence"/>
</dbReference>
<dbReference type="PROSITE" id="PS50219">
    <property type="entry name" value="CNH"/>
    <property type="match status" value="1"/>
</dbReference>
<keyword evidence="2" id="KW-0479">Metal-binding</keyword>
<evidence type="ECO:0000259" key="8">
    <source>
        <dbReference type="PROSITE" id="PS50081"/>
    </source>
</evidence>
<dbReference type="GO" id="GO:0031032">
    <property type="term" value="P:actomyosin structure organization"/>
    <property type="evidence" value="ECO:0007669"/>
    <property type="project" value="TreeGrafter"/>
</dbReference>
<evidence type="ECO:0000256" key="1">
    <source>
        <dbReference type="ARBA" id="ARBA00022553"/>
    </source>
</evidence>